<dbReference type="EMBL" id="BK016162">
    <property type="protein sequence ID" value="DAF99248.1"/>
    <property type="molecule type" value="Genomic_DNA"/>
</dbReference>
<protein>
    <submittedName>
        <fullName evidence="1">Uncharacterized protein</fullName>
    </submittedName>
</protein>
<accession>A0A8S5UXN2</accession>
<organism evidence="1">
    <name type="scientific">Microviridae sp. ctb4Q28</name>
    <dbReference type="NCBI Taxonomy" id="2825002"/>
    <lineage>
        <taxon>Viruses</taxon>
        <taxon>Monodnaviria</taxon>
        <taxon>Sangervirae</taxon>
        <taxon>Phixviricota</taxon>
        <taxon>Malgrandaviricetes</taxon>
        <taxon>Petitvirales</taxon>
        <taxon>Microviridae</taxon>
    </lineage>
</organism>
<evidence type="ECO:0000313" key="1">
    <source>
        <dbReference type="EMBL" id="DAF99248.1"/>
    </source>
</evidence>
<name>A0A8S5UXN2_9VIRU</name>
<sequence>MVHGSSVCFQPLCKKRCTTYEILIPFRLCIVFLLDINQLIKTL</sequence>
<reference evidence="1" key="1">
    <citation type="journal article" date="2021" name="Proc. Natl. Acad. Sci. U.S.A.">
        <title>A Catalog of Tens of Thousands of Viruses from Human Metagenomes Reveals Hidden Associations with Chronic Diseases.</title>
        <authorList>
            <person name="Tisza M.J."/>
            <person name="Buck C.B."/>
        </authorList>
    </citation>
    <scope>NUCLEOTIDE SEQUENCE</scope>
    <source>
        <strain evidence="1">Ctb4Q28</strain>
    </source>
</reference>
<proteinExistence type="predicted"/>